<dbReference type="Proteomes" id="UP000606786">
    <property type="component" value="Unassembled WGS sequence"/>
</dbReference>
<protein>
    <submittedName>
        <fullName evidence="1">(Mediterranean fruit fly) hypothetical protein</fullName>
    </submittedName>
</protein>
<organism evidence="1 2">
    <name type="scientific">Ceratitis capitata</name>
    <name type="common">Mediterranean fruit fly</name>
    <name type="synonym">Tephritis capitata</name>
    <dbReference type="NCBI Taxonomy" id="7213"/>
    <lineage>
        <taxon>Eukaryota</taxon>
        <taxon>Metazoa</taxon>
        <taxon>Ecdysozoa</taxon>
        <taxon>Arthropoda</taxon>
        <taxon>Hexapoda</taxon>
        <taxon>Insecta</taxon>
        <taxon>Pterygota</taxon>
        <taxon>Neoptera</taxon>
        <taxon>Endopterygota</taxon>
        <taxon>Diptera</taxon>
        <taxon>Brachycera</taxon>
        <taxon>Muscomorpha</taxon>
        <taxon>Tephritoidea</taxon>
        <taxon>Tephritidae</taxon>
        <taxon>Ceratitis</taxon>
        <taxon>Ceratitis</taxon>
    </lineage>
</organism>
<gene>
    <name evidence="1" type="ORF">CCAP1982_LOCUS22168</name>
</gene>
<proteinExistence type="predicted"/>
<dbReference type="EMBL" id="CAJHJT010000056">
    <property type="protein sequence ID" value="CAD7014162.1"/>
    <property type="molecule type" value="Genomic_DNA"/>
</dbReference>
<evidence type="ECO:0000313" key="1">
    <source>
        <dbReference type="EMBL" id="CAD7014162.1"/>
    </source>
</evidence>
<evidence type="ECO:0000313" key="2">
    <source>
        <dbReference type="Proteomes" id="UP000606786"/>
    </source>
</evidence>
<name>A0A811VJ92_CERCA</name>
<accession>A0A811VJ92</accession>
<dbReference type="AlphaFoldDB" id="A0A811VJ92"/>
<keyword evidence="2" id="KW-1185">Reference proteome</keyword>
<reference evidence="1" key="1">
    <citation type="submission" date="2020-11" db="EMBL/GenBank/DDBJ databases">
        <authorList>
            <person name="Whitehead M."/>
        </authorList>
    </citation>
    <scope>NUCLEOTIDE SEQUENCE</scope>
    <source>
        <strain evidence="1">EGII</strain>
    </source>
</reference>
<comment type="caution">
    <text evidence="1">The sequence shown here is derived from an EMBL/GenBank/DDBJ whole genome shotgun (WGS) entry which is preliminary data.</text>
</comment>
<sequence length="111" mass="12910">MYVCVCVRECLLVIKVKNYEPAKNCDSYFTHTHIHTHTLHYTKKSLKVDPKYRSGTCTSTTGIQIYIHVYTHTPISVCLMDVVAMVWTCKMNEWPKKHLKCCLALKDMQRG</sequence>